<dbReference type="GO" id="GO:0003700">
    <property type="term" value="F:DNA-binding transcription factor activity"/>
    <property type="evidence" value="ECO:0007669"/>
    <property type="project" value="TreeGrafter"/>
</dbReference>
<keyword evidence="1" id="KW-0805">Transcription regulation</keyword>
<evidence type="ECO:0000313" key="7">
    <source>
        <dbReference type="Proteomes" id="UP000010988"/>
    </source>
</evidence>
<dbReference type="InterPro" id="IPR050109">
    <property type="entry name" value="HTH-type_TetR-like_transc_reg"/>
</dbReference>
<evidence type="ECO:0000256" key="3">
    <source>
        <dbReference type="ARBA" id="ARBA00023163"/>
    </source>
</evidence>
<dbReference type="STRING" id="1220583.GOACH_04_01610"/>
<evidence type="ECO:0000313" key="6">
    <source>
        <dbReference type="EMBL" id="GAC47765.1"/>
    </source>
</evidence>
<dbReference type="PANTHER" id="PTHR30055:SF148">
    <property type="entry name" value="TETR-FAMILY TRANSCRIPTIONAL REGULATOR"/>
    <property type="match status" value="1"/>
</dbReference>
<keyword evidence="2 4" id="KW-0238">DNA-binding</keyword>
<evidence type="ECO:0000256" key="1">
    <source>
        <dbReference type="ARBA" id="ARBA00023015"/>
    </source>
</evidence>
<evidence type="ECO:0000259" key="5">
    <source>
        <dbReference type="PROSITE" id="PS50977"/>
    </source>
</evidence>
<dbReference type="Gene3D" id="1.10.10.60">
    <property type="entry name" value="Homeodomain-like"/>
    <property type="match status" value="1"/>
</dbReference>
<evidence type="ECO:0000256" key="2">
    <source>
        <dbReference type="ARBA" id="ARBA00023125"/>
    </source>
</evidence>
<dbReference type="OrthoDB" id="9796019at2"/>
<dbReference type="Proteomes" id="UP000010988">
    <property type="component" value="Unassembled WGS sequence"/>
</dbReference>
<gene>
    <name evidence="6" type="ORF">GOACH_04_01610</name>
</gene>
<evidence type="ECO:0000256" key="4">
    <source>
        <dbReference type="PROSITE-ProRule" id="PRU00335"/>
    </source>
</evidence>
<name>L7KFU5_9ACTN</name>
<dbReference type="SUPFAM" id="SSF48498">
    <property type="entry name" value="Tetracyclin repressor-like, C-terminal domain"/>
    <property type="match status" value="1"/>
</dbReference>
<feature type="domain" description="HTH tetR-type" evidence="5">
    <location>
        <begin position="13"/>
        <end position="73"/>
    </location>
</feature>
<dbReference type="eggNOG" id="COG1309">
    <property type="taxonomic scope" value="Bacteria"/>
</dbReference>
<dbReference type="EMBL" id="BANR01000004">
    <property type="protein sequence ID" value="GAC47765.1"/>
    <property type="molecule type" value="Genomic_DNA"/>
</dbReference>
<organism evidence="6 7">
    <name type="scientific">Gordonia aichiensis NBRC 108223</name>
    <dbReference type="NCBI Taxonomy" id="1220583"/>
    <lineage>
        <taxon>Bacteria</taxon>
        <taxon>Bacillati</taxon>
        <taxon>Actinomycetota</taxon>
        <taxon>Actinomycetes</taxon>
        <taxon>Mycobacteriales</taxon>
        <taxon>Gordoniaceae</taxon>
        <taxon>Gordonia</taxon>
    </lineage>
</organism>
<accession>L7KFU5</accession>
<reference evidence="6 7" key="1">
    <citation type="submission" date="2012-12" db="EMBL/GenBank/DDBJ databases">
        <title>Whole genome shotgun sequence of Gordonia aichiensis NBRC 108223.</title>
        <authorList>
            <person name="Isaki-Nakamura S."/>
            <person name="Hosoyama A."/>
            <person name="Tsuchikane K."/>
            <person name="Ando Y."/>
            <person name="Baba S."/>
            <person name="Ohji S."/>
            <person name="Hamada M."/>
            <person name="Tamura T."/>
            <person name="Yamazoe A."/>
            <person name="Yamazaki S."/>
            <person name="Fujita N."/>
        </authorList>
    </citation>
    <scope>NUCLEOTIDE SEQUENCE [LARGE SCALE GENOMIC DNA]</scope>
    <source>
        <strain evidence="6 7">NBRC 108223</strain>
    </source>
</reference>
<dbReference type="InterPro" id="IPR011075">
    <property type="entry name" value="TetR_C"/>
</dbReference>
<dbReference type="InterPro" id="IPR036271">
    <property type="entry name" value="Tet_transcr_reg_TetR-rel_C_sf"/>
</dbReference>
<dbReference type="InterPro" id="IPR009057">
    <property type="entry name" value="Homeodomain-like_sf"/>
</dbReference>
<sequence length="208" mass="22880">MSEHHGNRYGRSEDAHHKILNAADDLLAEVGFAAVTMEGLAKRAGVAKQTIYRWWPTKGDVLLSALDRDAADRLTPPDTGSLSGDVRAAARLLAEFLLINDEGKMLRALRAHAQLDTAFAEKFDEQFVVGQRAREIAPFHRALERGELPDDFDVELGRTTLYGPIYEVEVDRLSLQFADAVADQWLTGTTSRRNAISSATTSSKASPT</sequence>
<dbReference type="SUPFAM" id="SSF46689">
    <property type="entry name" value="Homeodomain-like"/>
    <property type="match status" value="1"/>
</dbReference>
<dbReference type="PRINTS" id="PR00455">
    <property type="entry name" value="HTHTETR"/>
</dbReference>
<dbReference type="Gene3D" id="1.10.357.10">
    <property type="entry name" value="Tetracycline Repressor, domain 2"/>
    <property type="match status" value="1"/>
</dbReference>
<dbReference type="InterPro" id="IPR001647">
    <property type="entry name" value="HTH_TetR"/>
</dbReference>
<proteinExistence type="predicted"/>
<dbReference type="Pfam" id="PF16859">
    <property type="entry name" value="TetR_C_11"/>
    <property type="match status" value="1"/>
</dbReference>
<keyword evidence="7" id="KW-1185">Reference proteome</keyword>
<comment type="caution">
    <text evidence="6">The sequence shown here is derived from an EMBL/GenBank/DDBJ whole genome shotgun (WGS) entry which is preliminary data.</text>
</comment>
<protein>
    <submittedName>
        <fullName evidence="6">Putative TetR family transcriptional regulator</fullName>
    </submittedName>
</protein>
<dbReference type="AlphaFoldDB" id="L7KFU5"/>
<keyword evidence="3" id="KW-0804">Transcription</keyword>
<dbReference type="GO" id="GO:0000976">
    <property type="term" value="F:transcription cis-regulatory region binding"/>
    <property type="evidence" value="ECO:0007669"/>
    <property type="project" value="TreeGrafter"/>
</dbReference>
<dbReference type="RefSeq" id="WP_005171765.1">
    <property type="nucleotide sequence ID" value="NZ_BANR01000004.1"/>
</dbReference>
<feature type="DNA-binding region" description="H-T-H motif" evidence="4">
    <location>
        <begin position="36"/>
        <end position="55"/>
    </location>
</feature>
<dbReference type="PANTHER" id="PTHR30055">
    <property type="entry name" value="HTH-TYPE TRANSCRIPTIONAL REGULATOR RUTR"/>
    <property type="match status" value="1"/>
</dbReference>
<dbReference type="PROSITE" id="PS50977">
    <property type="entry name" value="HTH_TETR_2"/>
    <property type="match status" value="1"/>
</dbReference>
<dbReference type="Pfam" id="PF00440">
    <property type="entry name" value="TetR_N"/>
    <property type="match status" value="1"/>
</dbReference>